<dbReference type="AlphaFoldDB" id="A0A4R8MCR4"/>
<dbReference type="RefSeq" id="WP_166669966.1">
    <property type="nucleotide sequence ID" value="NZ_SORI01000002.1"/>
</dbReference>
<organism evidence="1 2">
    <name type="scientific">Aminivibrio pyruvatiphilus</name>
    <dbReference type="NCBI Taxonomy" id="1005740"/>
    <lineage>
        <taxon>Bacteria</taxon>
        <taxon>Thermotogati</taxon>
        <taxon>Synergistota</taxon>
        <taxon>Synergistia</taxon>
        <taxon>Synergistales</taxon>
        <taxon>Aminobacteriaceae</taxon>
        <taxon>Aminivibrio</taxon>
    </lineage>
</organism>
<dbReference type="EMBL" id="SORI01000002">
    <property type="protein sequence ID" value="TDY63164.1"/>
    <property type="molecule type" value="Genomic_DNA"/>
</dbReference>
<evidence type="ECO:0000313" key="2">
    <source>
        <dbReference type="Proteomes" id="UP000295066"/>
    </source>
</evidence>
<sequence>MRKSIVLILLFLLNGREAFTGGLPWPEVILDRLYLPFALEWFAGGNHSDGNVRGY</sequence>
<accession>A0A4R8MCR4</accession>
<reference evidence="1 2" key="1">
    <citation type="submission" date="2019-03" db="EMBL/GenBank/DDBJ databases">
        <title>Genomic Encyclopedia of Type Strains, Phase IV (KMG-IV): sequencing the most valuable type-strain genomes for metagenomic binning, comparative biology and taxonomic classification.</title>
        <authorList>
            <person name="Goeker M."/>
        </authorList>
    </citation>
    <scope>NUCLEOTIDE SEQUENCE [LARGE SCALE GENOMIC DNA]</scope>
    <source>
        <strain evidence="1 2">DSM 25964</strain>
    </source>
</reference>
<keyword evidence="2" id="KW-1185">Reference proteome</keyword>
<comment type="caution">
    <text evidence="1">The sequence shown here is derived from an EMBL/GenBank/DDBJ whole genome shotgun (WGS) entry which is preliminary data.</text>
</comment>
<gene>
    <name evidence="1" type="ORF">C8D99_102145</name>
</gene>
<evidence type="ECO:0000313" key="1">
    <source>
        <dbReference type="EMBL" id="TDY63164.1"/>
    </source>
</evidence>
<proteinExistence type="predicted"/>
<protein>
    <submittedName>
        <fullName evidence="1">Uncharacterized protein</fullName>
    </submittedName>
</protein>
<dbReference type="Proteomes" id="UP000295066">
    <property type="component" value="Unassembled WGS sequence"/>
</dbReference>
<name>A0A4R8MCR4_9BACT</name>